<dbReference type="GeneID" id="54410388"/>
<evidence type="ECO:0000313" key="3">
    <source>
        <dbReference type="Proteomes" id="UP000799771"/>
    </source>
</evidence>
<keyword evidence="3" id="KW-1185">Reference proteome</keyword>
<evidence type="ECO:0000259" key="1">
    <source>
        <dbReference type="Pfam" id="PF24494"/>
    </source>
</evidence>
<sequence>MASPRPLLDPSRHEPIERRRDHVPRFLFRAWHARSGGGPDFATNSTSEIVPHAFMPGKQRDIPTFYEAPETMLYWNAINHYHGNACSDSEFSSWASSLHLVLCYATYKLNKKDPHIAIMDTHNLDGNILVWHVPDLIGQRNHEYLAWGQISGRGYKAVSLYNLHQKGLKNVFPELELCTDTWGTALRHEMFSKPLTKISREELDVVRNIASPFGDLSLPVAVALVCIRPKSLLTSKMGGQNRSISNLMVGLRITKLPVEFQKLHQERWLEPGMVDTKGFSDVEQWICLFDRILKSKYLGQMEAKNEPNDEDVWGNGRLRPRDVKGHVVKET</sequence>
<proteinExistence type="predicted"/>
<name>A0A6A6ATL1_9PLEO</name>
<dbReference type="EMBL" id="ML977497">
    <property type="protein sequence ID" value="KAF2134926.1"/>
    <property type="molecule type" value="Genomic_DNA"/>
</dbReference>
<dbReference type="Proteomes" id="UP000799771">
    <property type="component" value="Unassembled WGS sequence"/>
</dbReference>
<dbReference type="InterPro" id="IPR056009">
    <property type="entry name" value="DUF7587"/>
</dbReference>
<gene>
    <name evidence="2" type="ORF">P153DRAFT_380733</name>
</gene>
<dbReference type="Pfam" id="PF24494">
    <property type="entry name" value="DUF7587"/>
    <property type="match status" value="1"/>
</dbReference>
<protein>
    <recommendedName>
        <fullName evidence="1">DUF7587 domain-containing protein</fullName>
    </recommendedName>
</protein>
<dbReference type="AlphaFoldDB" id="A0A6A6ATL1"/>
<organism evidence="2 3">
    <name type="scientific">Dothidotthia symphoricarpi CBS 119687</name>
    <dbReference type="NCBI Taxonomy" id="1392245"/>
    <lineage>
        <taxon>Eukaryota</taxon>
        <taxon>Fungi</taxon>
        <taxon>Dikarya</taxon>
        <taxon>Ascomycota</taxon>
        <taxon>Pezizomycotina</taxon>
        <taxon>Dothideomycetes</taxon>
        <taxon>Pleosporomycetidae</taxon>
        <taxon>Pleosporales</taxon>
        <taxon>Dothidotthiaceae</taxon>
        <taxon>Dothidotthia</taxon>
    </lineage>
</organism>
<dbReference type="OrthoDB" id="5295996at2759"/>
<reference evidence="2" key="1">
    <citation type="journal article" date="2020" name="Stud. Mycol.">
        <title>101 Dothideomycetes genomes: a test case for predicting lifestyles and emergence of pathogens.</title>
        <authorList>
            <person name="Haridas S."/>
            <person name="Albert R."/>
            <person name="Binder M."/>
            <person name="Bloem J."/>
            <person name="Labutti K."/>
            <person name="Salamov A."/>
            <person name="Andreopoulos B."/>
            <person name="Baker S."/>
            <person name="Barry K."/>
            <person name="Bills G."/>
            <person name="Bluhm B."/>
            <person name="Cannon C."/>
            <person name="Castanera R."/>
            <person name="Culley D."/>
            <person name="Daum C."/>
            <person name="Ezra D."/>
            <person name="Gonzalez J."/>
            <person name="Henrissat B."/>
            <person name="Kuo A."/>
            <person name="Liang C."/>
            <person name="Lipzen A."/>
            <person name="Lutzoni F."/>
            <person name="Magnuson J."/>
            <person name="Mondo S."/>
            <person name="Nolan M."/>
            <person name="Ohm R."/>
            <person name="Pangilinan J."/>
            <person name="Park H.-J."/>
            <person name="Ramirez L."/>
            <person name="Alfaro M."/>
            <person name="Sun H."/>
            <person name="Tritt A."/>
            <person name="Yoshinaga Y."/>
            <person name="Zwiers L.-H."/>
            <person name="Turgeon B."/>
            <person name="Goodwin S."/>
            <person name="Spatafora J."/>
            <person name="Crous P."/>
            <person name="Grigoriev I."/>
        </authorList>
    </citation>
    <scope>NUCLEOTIDE SEQUENCE</scope>
    <source>
        <strain evidence="2">CBS 119687</strain>
    </source>
</reference>
<dbReference type="RefSeq" id="XP_033529313.1">
    <property type="nucleotide sequence ID" value="XM_033669956.1"/>
</dbReference>
<evidence type="ECO:0000313" key="2">
    <source>
        <dbReference type="EMBL" id="KAF2134926.1"/>
    </source>
</evidence>
<accession>A0A6A6ATL1</accession>
<feature type="domain" description="DUF7587" evidence="1">
    <location>
        <begin position="23"/>
        <end position="150"/>
    </location>
</feature>